<proteinExistence type="predicted"/>
<dbReference type="HOGENOM" id="CLU_1559492_0_0_2"/>
<protein>
    <recommendedName>
        <fullName evidence="3">CARDB domain-containing protein</fullName>
    </recommendedName>
</protein>
<dbReference type="InParanoid" id="Q2FNE2"/>
<evidence type="ECO:0000313" key="2">
    <source>
        <dbReference type="Proteomes" id="UP000001941"/>
    </source>
</evidence>
<dbReference type="KEGG" id="mhu:Mhun_2221"/>
<gene>
    <name evidence="1" type="ordered locus">Mhun_2221</name>
</gene>
<name>Q2FNE2_METHJ</name>
<accession>Q2FNE2</accession>
<reference evidence="2" key="1">
    <citation type="journal article" date="2016" name="Stand. Genomic Sci.">
        <title>Complete genome sequence of Methanospirillum hungatei type strain JF1.</title>
        <authorList>
            <person name="Gunsalus R.P."/>
            <person name="Cook L.E."/>
            <person name="Crable B."/>
            <person name="Rohlin L."/>
            <person name="McDonald E."/>
            <person name="Mouttaki H."/>
            <person name="Sieber J.R."/>
            <person name="Poweleit N."/>
            <person name="Zhou H."/>
            <person name="Lapidus A.L."/>
            <person name="Daligault H.E."/>
            <person name="Land M."/>
            <person name="Gilna P."/>
            <person name="Ivanova N."/>
            <person name="Kyrpides N."/>
            <person name="Culley D.E."/>
            <person name="McInerney M.J."/>
        </authorList>
    </citation>
    <scope>NUCLEOTIDE SEQUENCE [LARGE SCALE GENOMIC DNA]</scope>
    <source>
        <strain evidence="2">ATCC 27890 / DSM 864 / NBRC 100397 / JF-1</strain>
    </source>
</reference>
<evidence type="ECO:0000313" key="1">
    <source>
        <dbReference type="EMBL" id="ABD41926.1"/>
    </source>
</evidence>
<organism evidence="1 2">
    <name type="scientific">Methanospirillum hungatei JF-1 (strain ATCC 27890 / DSM 864 / NBRC 100397 / JF-1)</name>
    <dbReference type="NCBI Taxonomy" id="323259"/>
    <lineage>
        <taxon>Archaea</taxon>
        <taxon>Methanobacteriati</taxon>
        <taxon>Methanobacteriota</taxon>
        <taxon>Stenosarchaea group</taxon>
        <taxon>Methanomicrobia</taxon>
        <taxon>Methanomicrobiales</taxon>
        <taxon>Methanospirillaceae</taxon>
        <taxon>Methanospirillum</taxon>
    </lineage>
</organism>
<dbReference type="AlphaFoldDB" id="Q2FNE2"/>
<dbReference type="EMBL" id="CP000254">
    <property type="protein sequence ID" value="ABD41926.1"/>
    <property type="molecule type" value="Genomic_DNA"/>
</dbReference>
<dbReference type="EnsemblBacteria" id="ABD41926">
    <property type="protein sequence ID" value="ABD41926"/>
    <property type="gene ID" value="Mhun_2221"/>
</dbReference>
<dbReference type="eggNOG" id="arCOG02079">
    <property type="taxonomic scope" value="Archaea"/>
</dbReference>
<keyword evidence="2" id="KW-1185">Reference proteome</keyword>
<evidence type="ECO:0008006" key="3">
    <source>
        <dbReference type="Google" id="ProtNLM"/>
    </source>
</evidence>
<dbReference type="Proteomes" id="UP000001941">
    <property type="component" value="Chromosome"/>
</dbReference>
<sequence length="171" mass="18731">MGMISHSCLSRLMFGIIAVLIILISLSSPSVGISHPANVSDPDLQIISINIPPEERTVYPGVTIHPIITVYNKNNQTDMKNSILLSATLGPATLLQNNTYLDAPGDGESREYRIPFMVPFIQPGTYALTISGEQKLRDGNKGILFGSMKSKTMIEVKQPRPETGKKMCNCR</sequence>